<protein>
    <submittedName>
        <fullName evidence="1">Uncharacterized protein</fullName>
    </submittedName>
</protein>
<gene>
    <name evidence="1" type="ORF">LTS18_009589</name>
</gene>
<name>A0ACC3DM70_9PEZI</name>
<evidence type="ECO:0000313" key="1">
    <source>
        <dbReference type="EMBL" id="KAK3077680.1"/>
    </source>
</evidence>
<organism evidence="1 2">
    <name type="scientific">Coniosporium uncinatum</name>
    <dbReference type="NCBI Taxonomy" id="93489"/>
    <lineage>
        <taxon>Eukaryota</taxon>
        <taxon>Fungi</taxon>
        <taxon>Dikarya</taxon>
        <taxon>Ascomycota</taxon>
        <taxon>Pezizomycotina</taxon>
        <taxon>Dothideomycetes</taxon>
        <taxon>Dothideomycetes incertae sedis</taxon>
        <taxon>Coniosporium</taxon>
    </lineage>
</organism>
<proteinExistence type="predicted"/>
<reference evidence="1" key="1">
    <citation type="submission" date="2024-09" db="EMBL/GenBank/DDBJ databases">
        <title>Black Yeasts Isolated from many extreme environments.</title>
        <authorList>
            <person name="Coleine C."/>
            <person name="Stajich J.E."/>
            <person name="Selbmann L."/>
        </authorList>
    </citation>
    <scope>NUCLEOTIDE SEQUENCE</scope>
    <source>
        <strain evidence="1">CCFEE 5737</strain>
    </source>
</reference>
<comment type="caution">
    <text evidence="1">The sequence shown here is derived from an EMBL/GenBank/DDBJ whole genome shotgun (WGS) entry which is preliminary data.</text>
</comment>
<sequence length="193" mass="21605">MARSRTAPADLSPRLASFLPQTHANKYAERTASEEGVEPTIHGIATLQQQVAVLPPPSSVASERFSFEEHANDTHEGVELPLLLQPDIYQPVLEKEEPAWEMLTKPAYTVAESEAPSNSHKRDGISEIPYTNKEVPKLSVARSVSVTKTHARKRAKLPLTPELERLRQCRKPLTPTLVELRCRRSQRVEIDSV</sequence>
<keyword evidence="2" id="KW-1185">Reference proteome</keyword>
<evidence type="ECO:0000313" key="2">
    <source>
        <dbReference type="Proteomes" id="UP001186974"/>
    </source>
</evidence>
<accession>A0ACC3DM70</accession>
<dbReference type="EMBL" id="JAWDJW010002611">
    <property type="protein sequence ID" value="KAK3077680.1"/>
    <property type="molecule type" value="Genomic_DNA"/>
</dbReference>
<dbReference type="Proteomes" id="UP001186974">
    <property type="component" value="Unassembled WGS sequence"/>
</dbReference>